<dbReference type="AlphaFoldDB" id="A0A7V9AAR8"/>
<accession>A0A7V9AAR8</accession>
<evidence type="ECO:0000313" key="5">
    <source>
        <dbReference type="Proteomes" id="UP000542342"/>
    </source>
</evidence>
<protein>
    <submittedName>
        <fullName evidence="4">CBS domain-containing protein</fullName>
    </submittedName>
</protein>
<feature type="domain" description="CBS" evidence="3">
    <location>
        <begin position="114"/>
        <end position="169"/>
    </location>
</feature>
<dbReference type="InterPro" id="IPR051462">
    <property type="entry name" value="CBS_domain-containing"/>
</dbReference>
<keyword evidence="5" id="KW-1185">Reference proteome</keyword>
<dbReference type="RefSeq" id="WP_194536838.1">
    <property type="nucleotide sequence ID" value="NZ_JACEFB010000002.1"/>
</dbReference>
<dbReference type="EMBL" id="JACEFB010000002">
    <property type="protein sequence ID" value="MBA2225411.1"/>
    <property type="molecule type" value="Genomic_DNA"/>
</dbReference>
<dbReference type="SMART" id="SM00116">
    <property type="entry name" value="CBS"/>
    <property type="match status" value="2"/>
</dbReference>
<evidence type="ECO:0000256" key="2">
    <source>
        <dbReference type="PROSITE-ProRule" id="PRU00703"/>
    </source>
</evidence>
<evidence type="ECO:0000313" key="4">
    <source>
        <dbReference type="EMBL" id="MBA2225411.1"/>
    </source>
</evidence>
<dbReference type="SUPFAM" id="SSF54631">
    <property type="entry name" value="CBS-domain pair"/>
    <property type="match status" value="1"/>
</dbReference>
<comment type="caution">
    <text evidence="4">The sequence shown here is derived from an EMBL/GenBank/DDBJ whole genome shotgun (WGS) entry which is preliminary data.</text>
</comment>
<name>A0A7V9AAR8_9BACT</name>
<dbReference type="InterPro" id="IPR046342">
    <property type="entry name" value="CBS_dom_sf"/>
</dbReference>
<dbReference type="Gene3D" id="3.10.580.10">
    <property type="entry name" value="CBS-domain"/>
    <property type="match status" value="1"/>
</dbReference>
<dbReference type="PROSITE" id="PS51371">
    <property type="entry name" value="CBS"/>
    <property type="match status" value="2"/>
</dbReference>
<dbReference type="PANTHER" id="PTHR48108:SF26">
    <property type="entry name" value="CBS DOMAIN-CONTAINING PROTEIN DDB_G0289609"/>
    <property type="match status" value="1"/>
</dbReference>
<evidence type="ECO:0000259" key="3">
    <source>
        <dbReference type="PROSITE" id="PS51371"/>
    </source>
</evidence>
<organism evidence="4 5">
    <name type="scientific">Thermogemmata fonticola</name>
    <dbReference type="NCBI Taxonomy" id="2755323"/>
    <lineage>
        <taxon>Bacteria</taxon>
        <taxon>Pseudomonadati</taxon>
        <taxon>Planctomycetota</taxon>
        <taxon>Planctomycetia</taxon>
        <taxon>Gemmatales</taxon>
        <taxon>Gemmataceae</taxon>
        <taxon>Thermogemmata</taxon>
    </lineage>
</organism>
<gene>
    <name evidence="4" type="ORF">H0921_04445</name>
</gene>
<reference evidence="4 5" key="1">
    <citation type="submission" date="2020-07" db="EMBL/GenBank/DDBJ databases">
        <title>Thermogemmata thermophila gen. nov., sp. nov., a novel moderate thermophilic planctomycete from a Kamchatka hot spring.</title>
        <authorList>
            <person name="Elcheninov A.G."/>
            <person name="Podosokorskaya O.A."/>
            <person name="Kovaleva O.L."/>
            <person name="Novikov A."/>
            <person name="Bonch-Osmolovskaya E.A."/>
            <person name="Toshchakov S.V."/>
            <person name="Kublanov I.V."/>
        </authorList>
    </citation>
    <scope>NUCLEOTIDE SEQUENCE [LARGE SCALE GENOMIC DNA]</scope>
    <source>
        <strain evidence="4 5">2918</strain>
    </source>
</reference>
<sequence length="169" mass="18349">MRCPACDHVNPPGADECERCQTPLTALDLPQPQGQVEMSLMTDTVAVLQPRPAVTIGLDADLCTAMRAMIEHKVGALLVTDPQGALVGILTERDFLLRIAGEADYEHQPVQQYMTPKPETVQMGDILAAALAKMDAGGYRHLPVVQNGRPVGVISVRDVLRHLIRFCAD</sequence>
<keyword evidence="2" id="KW-0129">CBS domain</keyword>
<dbReference type="PANTHER" id="PTHR48108">
    <property type="entry name" value="CBS DOMAIN-CONTAINING PROTEIN CBSX2, CHLOROPLASTIC"/>
    <property type="match status" value="1"/>
</dbReference>
<dbReference type="Pfam" id="PF00571">
    <property type="entry name" value="CBS"/>
    <property type="match status" value="2"/>
</dbReference>
<proteinExistence type="predicted"/>
<dbReference type="Proteomes" id="UP000542342">
    <property type="component" value="Unassembled WGS sequence"/>
</dbReference>
<keyword evidence="1" id="KW-0677">Repeat</keyword>
<evidence type="ECO:0000256" key="1">
    <source>
        <dbReference type="ARBA" id="ARBA00022737"/>
    </source>
</evidence>
<dbReference type="InterPro" id="IPR000644">
    <property type="entry name" value="CBS_dom"/>
</dbReference>
<feature type="domain" description="CBS" evidence="3">
    <location>
        <begin position="48"/>
        <end position="110"/>
    </location>
</feature>